<proteinExistence type="predicted"/>
<dbReference type="KEGG" id="api:103308884"/>
<reference evidence="4" key="1">
    <citation type="submission" date="2010-06" db="EMBL/GenBank/DDBJ databases">
        <authorList>
            <person name="Jiang H."/>
            <person name="Abraham K."/>
            <person name="Ali S."/>
            <person name="Alsbrooks S.L."/>
            <person name="Anim B.N."/>
            <person name="Anosike U.S."/>
            <person name="Attaway T."/>
            <person name="Bandaranaike D.P."/>
            <person name="Battles P.K."/>
            <person name="Bell S.N."/>
            <person name="Bell A.V."/>
            <person name="Beltran B."/>
            <person name="Bickham C."/>
            <person name="Bustamante Y."/>
            <person name="Caleb T."/>
            <person name="Canada A."/>
            <person name="Cardenas V."/>
            <person name="Carter K."/>
            <person name="Chacko J."/>
            <person name="Chandrabose M.N."/>
            <person name="Chavez D."/>
            <person name="Chavez A."/>
            <person name="Chen L."/>
            <person name="Chu H.-S."/>
            <person name="Claassen K.J."/>
            <person name="Cockrell R."/>
            <person name="Collins M."/>
            <person name="Cooper J.A."/>
            <person name="Cree A."/>
            <person name="Curry S.M."/>
            <person name="Da Y."/>
            <person name="Dao M.D."/>
            <person name="Das B."/>
            <person name="Davila M.-L."/>
            <person name="Davy-Carroll L."/>
            <person name="Denson S."/>
            <person name="Dinh H."/>
            <person name="Ebong V.E."/>
            <person name="Edwards J.R."/>
            <person name="Egan A."/>
            <person name="El-Daye J."/>
            <person name="Escobedo L."/>
            <person name="Fernandez S."/>
            <person name="Fernando P.R."/>
            <person name="Flagg N."/>
            <person name="Forbes L.D."/>
            <person name="Fowler R.G."/>
            <person name="Fu Q."/>
            <person name="Gabisi R.A."/>
            <person name="Ganer J."/>
            <person name="Garbino Pronczuk A."/>
            <person name="Garcia R.M."/>
            <person name="Garner T."/>
            <person name="Garrett T.E."/>
            <person name="Gonzalez D.A."/>
            <person name="Hamid H."/>
            <person name="Hawkins E.S."/>
            <person name="Hirani K."/>
            <person name="Hogues M.E."/>
            <person name="Hollins B."/>
            <person name="Hsiao C.-H."/>
            <person name="Jabil R."/>
            <person name="James M.L."/>
            <person name="Jhangiani S.N."/>
            <person name="Johnson B."/>
            <person name="Johnson Q."/>
            <person name="Joshi V."/>
            <person name="Kalu J.B."/>
            <person name="Kam C."/>
            <person name="Kashfia A."/>
            <person name="Keebler J."/>
            <person name="Kisamo H."/>
            <person name="Kovar C.L."/>
            <person name="Lago L.A."/>
            <person name="Lai C.-Y."/>
            <person name="Laidlaw J."/>
            <person name="Lara F."/>
            <person name="Le T.-K."/>
            <person name="Lee S.L."/>
            <person name="Legall F.H."/>
            <person name="Lemon S.J."/>
            <person name="Lewis L.R."/>
            <person name="Li B."/>
            <person name="Liu Y."/>
            <person name="Liu Y.-S."/>
            <person name="Lopez J."/>
            <person name="Lozado R.J."/>
            <person name="Lu J."/>
            <person name="Madu R.C."/>
            <person name="Maheshwari M."/>
            <person name="Maheshwari R."/>
            <person name="Malloy K."/>
            <person name="Martinez E."/>
            <person name="Mathew T."/>
            <person name="Mercado I.C."/>
            <person name="Mercado C."/>
            <person name="Meyer B."/>
            <person name="Montgomery K."/>
            <person name="Morgan M.B."/>
            <person name="Munidasa M."/>
            <person name="Nazareth L.V."/>
            <person name="Nelson J."/>
            <person name="Ng B.M."/>
            <person name="Nguyen N.B."/>
            <person name="Nguyen P.Q."/>
            <person name="Nguyen T."/>
            <person name="Obregon M."/>
            <person name="Okwuonu G.O."/>
            <person name="Onwere C.G."/>
            <person name="Orozco G."/>
            <person name="Parra A."/>
            <person name="Patel S."/>
            <person name="Patil S."/>
            <person name="Perez A."/>
            <person name="Perez Y."/>
            <person name="Pham C."/>
            <person name="Primus E.L."/>
            <person name="Pu L.-L."/>
            <person name="Puazo M."/>
            <person name="Qin X."/>
            <person name="Quiroz J.B."/>
            <person name="Reese J."/>
            <person name="Richards S."/>
            <person name="Rives C.M."/>
            <person name="Robberts R."/>
            <person name="Ruiz S.J."/>
            <person name="Ruiz M.J."/>
            <person name="Santibanez J."/>
            <person name="Schneider B.W."/>
            <person name="Sisson I."/>
            <person name="Smith M."/>
            <person name="Sodergren E."/>
            <person name="Song X.-Z."/>
            <person name="Song B.B."/>
            <person name="Summersgill H."/>
            <person name="Thelus R."/>
            <person name="Thornton R.D."/>
            <person name="Trejos Z.Y."/>
            <person name="Usmani K."/>
            <person name="Vattathil S."/>
            <person name="Villasana D."/>
            <person name="Walker D.L."/>
            <person name="Wang S."/>
            <person name="Wang K."/>
            <person name="White C.S."/>
            <person name="Williams A.C."/>
            <person name="Williamson J."/>
            <person name="Wilson K."/>
            <person name="Woghiren I.O."/>
            <person name="Woodworth J.R."/>
            <person name="Worley K.C."/>
            <person name="Wright R.A."/>
            <person name="Wu W."/>
            <person name="Young L."/>
            <person name="Zhang L."/>
            <person name="Zhang J."/>
            <person name="Zhu Y."/>
            <person name="Muzny D.M."/>
            <person name="Weinstock G."/>
            <person name="Gibbs R.A."/>
        </authorList>
    </citation>
    <scope>NUCLEOTIDE SEQUENCE [LARGE SCALE GENOMIC DNA]</scope>
    <source>
        <strain evidence="4">LSR1</strain>
    </source>
</reference>
<dbReference type="GeneID" id="103308884"/>
<evidence type="ECO:0000259" key="2">
    <source>
        <dbReference type="Pfam" id="PF13843"/>
    </source>
</evidence>
<evidence type="ECO:0000256" key="1">
    <source>
        <dbReference type="SAM" id="MobiDB-lite"/>
    </source>
</evidence>
<feature type="compositionally biased region" description="Basic residues" evidence="1">
    <location>
        <begin position="68"/>
        <end position="94"/>
    </location>
</feature>
<keyword evidence="4" id="KW-1185">Reference proteome</keyword>
<protein>
    <recommendedName>
        <fullName evidence="2">PiggyBac transposable element-derived protein domain-containing protein</fullName>
    </recommendedName>
</protein>
<evidence type="ECO:0000313" key="4">
    <source>
        <dbReference type="Proteomes" id="UP000007819"/>
    </source>
</evidence>
<feature type="domain" description="PiggyBac transposable element-derived protein" evidence="2">
    <location>
        <begin position="310"/>
        <end position="434"/>
    </location>
</feature>
<reference evidence="3" key="2">
    <citation type="submission" date="2022-06" db="UniProtKB">
        <authorList>
            <consortium name="EnsemblMetazoa"/>
        </authorList>
    </citation>
    <scope>IDENTIFICATION</scope>
</reference>
<accession>A0A8R2B4E0</accession>
<dbReference type="PANTHER" id="PTHR46599:SF3">
    <property type="entry name" value="PIGGYBAC TRANSPOSABLE ELEMENT-DERIVED PROTEIN 4"/>
    <property type="match status" value="1"/>
</dbReference>
<dbReference type="PANTHER" id="PTHR46599">
    <property type="entry name" value="PIGGYBAC TRANSPOSABLE ELEMENT-DERIVED PROTEIN 4"/>
    <property type="match status" value="1"/>
</dbReference>
<evidence type="ECO:0000313" key="3">
    <source>
        <dbReference type="EnsemblMetazoa" id="XP_008181265.1"/>
    </source>
</evidence>
<dbReference type="Pfam" id="PF13843">
    <property type="entry name" value="DDE_Tnp_1_7"/>
    <property type="match status" value="2"/>
</dbReference>
<dbReference type="RefSeq" id="XP_008181265.1">
    <property type="nucleotide sequence ID" value="XM_008183043.1"/>
</dbReference>
<feature type="domain" description="PiggyBac transposable element-derived protein" evidence="2">
    <location>
        <begin position="163"/>
        <end position="302"/>
    </location>
</feature>
<dbReference type="InterPro" id="IPR029526">
    <property type="entry name" value="PGBD"/>
</dbReference>
<dbReference type="EnsemblMetazoa" id="XM_008183043.1">
    <property type="protein sequence ID" value="XP_008181265.1"/>
    <property type="gene ID" value="LOC103308884"/>
</dbReference>
<dbReference type="OrthoDB" id="6612384at2759"/>
<sequence length="534" mass="61443">MYGVKDVQVAACMVPKFKLNWTVEDNLNDIKHITNVHPCQPGPSNSPLAIPLDEIDEECDTNWEPTPKRKKKQSCSVKKSKQSNLKKTKPKPKKNTPVTTEHAPVTEDVTDEYHRIWRKKESKTDVPSYNNSEGPVEDLFLDTSPTGVFLTLFEGILDHIPYEVLNFLGINFLMGYHRLPSWKHYWSCAPDLSVPFVAATMTRNRFDLILTNLHLNDNTLIPKDNNDKLYKLKPTETNQLSIDESMILFKGRSTLKQYNPMKLIKSGYKLWCLADQKGYIKKFQVYQGKDKQLENEFKDCGLGERIENSLACGTIRAHRKGIPILHDDSKLARGSTDYKITDSGIGVFKWKDTKSVLLASNYHGTEKTTVLRKNKQGVSTEIPCPQIIKDYNNYMGGVDHADQLRVTYGVDRRSKKWWHRLFWGMIDILFVNAYIIYKDLNGPMTLLEFRHIVVQGLINKKEQPTPVRGLFQRKPKENKGQINKRRGKNWSVPNDVRFGNRGIHWIKYVDERGRCEWERAGEGAGMFPMGARAP</sequence>
<name>A0A8R2B4E0_ACYPI</name>
<organism evidence="3 4">
    <name type="scientific">Acyrthosiphon pisum</name>
    <name type="common">Pea aphid</name>
    <dbReference type="NCBI Taxonomy" id="7029"/>
    <lineage>
        <taxon>Eukaryota</taxon>
        <taxon>Metazoa</taxon>
        <taxon>Ecdysozoa</taxon>
        <taxon>Arthropoda</taxon>
        <taxon>Hexapoda</taxon>
        <taxon>Insecta</taxon>
        <taxon>Pterygota</taxon>
        <taxon>Neoptera</taxon>
        <taxon>Paraneoptera</taxon>
        <taxon>Hemiptera</taxon>
        <taxon>Sternorrhyncha</taxon>
        <taxon>Aphidomorpha</taxon>
        <taxon>Aphidoidea</taxon>
        <taxon>Aphididae</taxon>
        <taxon>Macrosiphini</taxon>
        <taxon>Acyrthosiphon</taxon>
    </lineage>
</organism>
<dbReference type="Proteomes" id="UP000007819">
    <property type="component" value="Chromosome X"/>
</dbReference>
<dbReference type="AlphaFoldDB" id="A0A8R2B4E0"/>
<feature type="region of interest" description="Disordered" evidence="1">
    <location>
        <begin position="59"/>
        <end position="104"/>
    </location>
</feature>